<reference evidence="2" key="2">
    <citation type="submission" date="2020-07" db="EMBL/GenBank/DDBJ databases">
        <authorList>
            <person name="Vera ALvarez R."/>
            <person name="Arias-Moreno D.M."/>
            <person name="Jimenez-Jacinto V."/>
            <person name="Jimenez-Bremont J.F."/>
            <person name="Swaminathan K."/>
            <person name="Moose S.P."/>
            <person name="Guerrero-Gonzalez M.L."/>
            <person name="Marino-Ramirez L."/>
            <person name="Landsman D."/>
            <person name="Rodriguez-Kessler M."/>
            <person name="Delgado-Sanchez P."/>
        </authorList>
    </citation>
    <scope>NUCLEOTIDE SEQUENCE</scope>
    <source>
        <tissue evidence="2">Cladode</tissue>
    </source>
</reference>
<feature type="region of interest" description="Disordered" evidence="1">
    <location>
        <begin position="1"/>
        <end position="51"/>
    </location>
</feature>
<name>A0A7C8YJ77_OPUST</name>
<feature type="compositionally biased region" description="Basic and acidic residues" evidence="1">
    <location>
        <begin position="32"/>
        <end position="48"/>
    </location>
</feature>
<sequence>MTLRPIGPCGSRRNRRRRKKGRRRRSPAGHPPQEKTDGSPESRRENYPCRRGSRRWCSLSGYTSVLARRRRQPPTRGNCRVCPCRLRRQTTSFSGRNSPLIHHFPLLLLLHQGNRSDPTFLSLNFFQFSL</sequence>
<reference evidence="2" key="1">
    <citation type="journal article" date="2013" name="J. Plant Res.">
        <title>Effect of fungi and light on seed germination of three Opuntia species from semiarid lands of central Mexico.</title>
        <authorList>
            <person name="Delgado-Sanchez P."/>
            <person name="Jimenez-Bremont J.F."/>
            <person name="Guerrero-Gonzalez Mde L."/>
            <person name="Flores J."/>
        </authorList>
    </citation>
    <scope>NUCLEOTIDE SEQUENCE</scope>
    <source>
        <tissue evidence="2">Cladode</tissue>
    </source>
</reference>
<accession>A0A7C8YJ77</accession>
<protein>
    <submittedName>
        <fullName evidence="2">Uncharacterized protein</fullName>
    </submittedName>
</protein>
<proteinExistence type="predicted"/>
<dbReference type="EMBL" id="GISG01026159">
    <property type="protein sequence ID" value="MBA4619614.1"/>
    <property type="molecule type" value="Transcribed_RNA"/>
</dbReference>
<dbReference type="AlphaFoldDB" id="A0A7C8YJ77"/>
<evidence type="ECO:0000256" key="1">
    <source>
        <dbReference type="SAM" id="MobiDB-lite"/>
    </source>
</evidence>
<feature type="compositionally biased region" description="Basic residues" evidence="1">
    <location>
        <begin position="12"/>
        <end position="27"/>
    </location>
</feature>
<organism evidence="2">
    <name type="scientific">Opuntia streptacantha</name>
    <name type="common">Prickly pear cactus</name>
    <name type="synonym">Opuntia cardona</name>
    <dbReference type="NCBI Taxonomy" id="393608"/>
    <lineage>
        <taxon>Eukaryota</taxon>
        <taxon>Viridiplantae</taxon>
        <taxon>Streptophyta</taxon>
        <taxon>Embryophyta</taxon>
        <taxon>Tracheophyta</taxon>
        <taxon>Spermatophyta</taxon>
        <taxon>Magnoliopsida</taxon>
        <taxon>eudicotyledons</taxon>
        <taxon>Gunneridae</taxon>
        <taxon>Pentapetalae</taxon>
        <taxon>Caryophyllales</taxon>
        <taxon>Cactineae</taxon>
        <taxon>Cactaceae</taxon>
        <taxon>Opuntioideae</taxon>
        <taxon>Opuntia</taxon>
    </lineage>
</organism>
<evidence type="ECO:0000313" key="2">
    <source>
        <dbReference type="EMBL" id="MBA4619614.1"/>
    </source>
</evidence>